<sequence>MRQKSLSDLSPEQRRVISVLLSNWPTGETLTQYQPILMAYFSGYQRFSTSKVDMEDLYHDSHWVWRQCNAKILVRLDSETSVVLQKFNTRSSSTKNKYIPRPSYKLWNLRIIQTVCQFSLLYCENASVPVLEYHPSATMDTEFTLQDLDSIDVDTLITESELDLILQSQ</sequence>
<reference evidence="1" key="1">
    <citation type="submission" date="2021-01" db="EMBL/GenBank/DDBJ databases">
        <authorList>
            <person name="Corre E."/>
            <person name="Pelletier E."/>
            <person name="Niang G."/>
            <person name="Scheremetjew M."/>
            <person name="Finn R."/>
            <person name="Kale V."/>
            <person name="Holt S."/>
            <person name="Cochrane G."/>
            <person name="Meng A."/>
            <person name="Brown T."/>
            <person name="Cohen L."/>
        </authorList>
    </citation>
    <scope>NUCLEOTIDE SEQUENCE</scope>
    <source>
        <strain evidence="1">DIVA3 518/3/11/1/6</strain>
    </source>
</reference>
<gene>
    <name evidence="1" type="ORF">VSP0166_LOCUS15540</name>
</gene>
<dbReference type="AlphaFoldDB" id="A0A7S4IQ47"/>
<accession>A0A7S4IQ47</accession>
<dbReference type="EMBL" id="HBKP01022293">
    <property type="protein sequence ID" value="CAE2236251.1"/>
    <property type="molecule type" value="Transcribed_RNA"/>
</dbReference>
<proteinExistence type="predicted"/>
<organism evidence="1">
    <name type="scientific">Vannella robusta</name>
    <dbReference type="NCBI Taxonomy" id="1487602"/>
    <lineage>
        <taxon>Eukaryota</taxon>
        <taxon>Amoebozoa</taxon>
        <taxon>Discosea</taxon>
        <taxon>Flabellinia</taxon>
        <taxon>Vannellidae</taxon>
        <taxon>Vannella</taxon>
    </lineage>
</organism>
<evidence type="ECO:0000313" key="1">
    <source>
        <dbReference type="EMBL" id="CAE2236251.1"/>
    </source>
</evidence>
<name>A0A7S4IQ47_9EUKA</name>
<protein>
    <submittedName>
        <fullName evidence="1">Uncharacterized protein</fullName>
    </submittedName>
</protein>